<protein>
    <submittedName>
        <fullName evidence="2">Prepilin-type N-terminal cleavage/methylation domain-containing protein</fullName>
    </submittedName>
</protein>
<dbReference type="NCBIfam" id="TIGR02532">
    <property type="entry name" value="IV_pilin_GFxxxE"/>
    <property type="match status" value="1"/>
</dbReference>
<dbReference type="EMBL" id="CP059378">
    <property type="protein sequence ID" value="QLY82412.1"/>
    <property type="molecule type" value="Genomic_DNA"/>
</dbReference>
<dbReference type="SUPFAM" id="SSF54523">
    <property type="entry name" value="Pili subunits"/>
    <property type="match status" value="1"/>
</dbReference>
<gene>
    <name evidence="2" type="ORF">HZF06_20240</name>
</gene>
<dbReference type="PANTHER" id="PTHR30093">
    <property type="entry name" value="GENERAL SECRETION PATHWAY PROTEIN G"/>
    <property type="match status" value="1"/>
</dbReference>
<feature type="transmembrane region" description="Helical" evidence="1">
    <location>
        <begin position="7"/>
        <end position="28"/>
    </location>
</feature>
<dbReference type="Pfam" id="PF07963">
    <property type="entry name" value="N_methyl"/>
    <property type="match status" value="1"/>
</dbReference>
<keyword evidence="1" id="KW-0472">Membrane</keyword>
<proteinExistence type="predicted"/>
<dbReference type="Gene3D" id="3.30.700.10">
    <property type="entry name" value="Glycoprotein, Type 4 Pilin"/>
    <property type="match status" value="1"/>
</dbReference>
<sequence>MNKKKKGFTLIELIAVIAIIGILAAVLVPRVSNYINEAKKTKVVAQARTVVMTVEAYNAKSDTPATSTDVKGLPAAVKTSGGATEAEFTKDTSLVEDLTLAQCKLIVNEGATFTLTNGKPTNIATS</sequence>
<keyword evidence="1" id="KW-1133">Transmembrane helix</keyword>
<dbReference type="PROSITE" id="PS00409">
    <property type="entry name" value="PROKAR_NTER_METHYL"/>
    <property type="match status" value="1"/>
</dbReference>
<dbReference type="Proteomes" id="UP000512286">
    <property type="component" value="Chromosome"/>
</dbReference>
<reference evidence="2 3" key="1">
    <citation type="submission" date="2020-07" db="EMBL/GenBank/DDBJ databases">
        <title>Electron transfer.</title>
        <authorList>
            <person name="Huang L."/>
            <person name="Liu X."/>
            <person name="Zhou S."/>
        </authorList>
    </citation>
    <scope>NUCLEOTIDE SEQUENCE [LARGE SCALE GENOMIC DNA]</scope>
    <source>
        <strain evidence="2 3">Lx1</strain>
    </source>
</reference>
<dbReference type="InterPro" id="IPR012902">
    <property type="entry name" value="N_methyl_site"/>
</dbReference>
<name>A0A7D6VYR3_9CLOT</name>
<dbReference type="KEGG" id="cint:HZF06_20240"/>
<keyword evidence="1" id="KW-0812">Transmembrane</keyword>
<dbReference type="InterPro" id="IPR045584">
    <property type="entry name" value="Pilin-like"/>
</dbReference>
<evidence type="ECO:0000256" key="1">
    <source>
        <dbReference type="SAM" id="Phobius"/>
    </source>
</evidence>
<evidence type="ECO:0000313" key="2">
    <source>
        <dbReference type="EMBL" id="QLY82412.1"/>
    </source>
</evidence>
<accession>A0A7D6VYR3</accession>
<organism evidence="2 3">
    <name type="scientific">Clostridium intestinale</name>
    <dbReference type="NCBI Taxonomy" id="36845"/>
    <lineage>
        <taxon>Bacteria</taxon>
        <taxon>Bacillati</taxon>
        <taxon>Bacillota</taxon>
        <taxon>Clostridia</taxon>
        <taxon>Eubacteriales</taxon>
        <taxon>Clostridiaceae</taxon>
        <taxon>Clostridium</taxon>
    </lineage>
</organism>
<dbReference type="AlphaFoldDB" id="A0A7D6VYR3"/>
<evidence type="ECO:0000313" key="3">
    <source>
        <dbReference type="Proteomes" id="UP000512286"/>
    </source>
</evidence>